<dbReference type="PANTHER" id="PTHR21650:SF4">
    <property type="entry name" value="MEMBRALIN"/>
    <property type="match status" value="1"/>
</dbReference>
<feature type="compositionally biased region" description="Polar residues" evidence="1">
    <location>
        <begin position="602"/>
        <end position="611"/>
    </location>
</feature>
<evidence type="ECO:0000256" key="2">
    <source>
        <dbReference type="SAM" id="Phobius"/>
    </source>
</evidence>
<keyword evidence="2" id="KW-0812">Transmembrane</keyword>
<comment type="caution">
    <text evidence="3">The sequence shown here is derived from an EMBL/GenBank/DDBJ whole genome shotgun (WGS) entry which is preliminary data.</text>
</comment>
<gene>
    <name evidence="3" type="ORF">KC19_VG315200</name>
</gene>
<dbReference type="GO" id="GO:0034976">
    <property type="term" value="P:response to endoplasmic reticulum stress"/>
    <property type="evidence" value="ECO:0007669"/>
    <property type="project" value="TreeGrafter"/>
</dbReference>
<feature type="region of interest" description="Disordered" evidence="1">
    <location>
        <begin position="165"/>
        <end position="199"/>
    </location>
</feature>
<evidence type="ECO:0000313" key="4">
    <source>
        <dbReference type="Proteomes" id="UP000822688"/>
    </source>
</evidence>
<keyword evidence="2" id="KW-1133">Transmembrane helix</keyword>
<keyword evidence="2" id="KW-0472">Membrane</keyword>
<feature type="transmembrane region" description="Helical" evidence="2">
    <location>
        <begin position="486"/>
        <end position="503"/>
    </location>
</feature>
<dbReference type="PANTHER" id="PTHR21650">
    <property type="entry name" value="MEMBRALIN/KINETOCHORE PROTEIN NUF2"/>
    <property type="match status" value="1"/>
</dbReference>
<feature type="compositionally biased region" description="Polar residues" evidence="1">
    <location>
        <begin position="764"/>
        <end position="774"/>
    </location>
</feature>
<dbReference type="InterPro" id="IPR019144">
    <property type="entry name" value="Membralin"/>
</dbReference>
<dbReference type="Proteomes" id="UP000822688">
    <property type="component" value="Chromosome V"/>
</dbReference>
<dbReference type="EMBL" id="CM026426">
    <property type="protein sequence ID" value="KAG0575068.1"/>
    <property type="molecule type" value="Genomic_DNA"/>
</dbReference>
<dbReference type="GO" id="GO:0005783">
    <property type="term" value="C:endoplasmic reticulum"/>
    <property type="evidence" value="ECO:0007669"/>
    <property type="project" value="TreeGrafter"/>
</dbReference>
<evidence type="ECO:0008006" key="5">
    <source>
        <dbReference type="Google" id="ProtNLM"/>
    </source>
</evidence>
<evidence type="ECO:0000313" key="3">
    <source>
        <dbReference type="EMBL" id="KAG0575068.1"/>
    </source>
</evidence>
<feature type="region of interest" description="Disordered" evidence="1">
    <location>
        <begin position="722"/>
        <end position="774"/>
    </location>
</feature>
<feature type="region of interest" description="Disordered" evidence="1">
    <location>
        <begin position="590"/>
        <end position="640"/>
    </location>
</feature>
<dbReference type="Pfam" id="PF09746">
    <property type="entry name" value="Membralin"/>
    <property type="match status" value="2"/>
</dbReference>
<proteinExistence type="predicted"/>
<organism evidence="3 4">
    <name type="scientific">Ceratodon purpureus</name>
    <name type="common">Fire moss</name>
    <name type="synonym">Dicranum purpureum</name>
    <dbReference type="NCBI Taxonomy" id="3225"/>
    <lineage>
        <taxon>Eukaryota</taxon>
        <taxon>Viridiplantae</taxon>
        <taxon>Streptophyta</taxon>
        <taxon>Embryophyta</taxon>
        <taxon>Bryophyta</taxon>
        <taxon>Bryophytina</taxon>
        <taxon>Bryopsida</taxon>
        <taxon>Dicranidae</taxon>
        <taxon>Pseudoditrichales</taxon>
        <taxon>Ditrichaceae</taxon>
        <taxon>Ceratodon</taxon>
    </lineage>
</organism>
<accession>A0A8T0HXG2</accession>
<feature type="transmembrane region" description="Helical" evidence="2">
    <location>
        <begin position="457"/>
        <end position="474"/>
    </location>
</feature>
<keyword evidence="4" id="KW-1185">Reference proteome</keyword>
<protein>
    <recommendedName>
        <fullName evidence="5">Membralin</fullName>
    </recommendedName>
</protein>
<evidence type="ECO:0000256" key="1">
    <source>
        <dbReference type="SAM" id="MobiDB-lite"/>
    </source>
</evidence>
<sequence>MDPGHPFLRAHPRLSGIIARCLTRKFRTALECVLLFNALMLLFLLVVMHVNFVAQPGCAEHFPREEIAGAQLVQIKITGSWNRMTEDALGRAVRKYDSTRQRYIGDGGSGKQFQMDEGSEAYSGNGGSWTMVAAKFWLNLFGANARRSKPLRNSEARQNSMEDFTAAHDSGSETSFQQEVKGEDEEWLERDVSSRPLSGTSRGPLGSALMHYFTRWRSYGISCFKRAEKSVRSFWQVWRITGWEPFTTSPKGDRRTVAWNKLDTVLVGLPENGNKMYDPTYLFSMEKGYLMMSESAKLRHNVKTINISISAQHSCFGNRWQRVLIDNFVGYDTILMNSLLSAFRRGYLYNFQTKELYNLNYLQDYGGEPVGINDYIVFKCGVFVTSLFVFFTTTMSVSFTLRETQARMLKFTVQLQHHARHRLPTYRLIFIHVVESLVFVPIMIGILFFLFEFFDDQLLAFMVLTLVWLCELFTMISVRMPLSMRFFPRFFFLYFMIFHIYFFSYAYGFSYLAFLATAAFMQHLVLFFWNRFEVPAIQLFLHRRSQIHITSSIHVSQGNHVNTISQSVRGLTGLSNLQASLSENQARLRTVSPHSEAGIPRPSQSSGTAGSETVDDIDTPSTQGLDTSRPVSGISLSSWMGSPMQDGFQGIVWRRRDRPLDALFRSSREPELQGEEASLAAATQATTQGSLFSLNRSVLPLVLGGSTSLVVPFFHDVGDARLESQDHDTPGGVDASNVSSNSSTITRESDASLTIGDGVRHRPVSNSAGEEQSQ</sequence>
<feature type="transmembrane region" description="Helical" evidence="2">
    <location>
        <begin position="428"/>
        <end position="451"/>
    </location>
</feature>
<feature type="compositionally biased region" description="Polar residues" evidence="1">
    <location>
        <begin position="619"/>
        <end position="640"/>
    </location>
</feature>
<dbReference type="AlphaFoldDB" id="A0A8T0HXG2"/>
<feature type="transmembrane region" description="Helical" evidence="2">
    <location>
        <begin position="382"/>
        <end position="401"/>
    </location>
</feature>
<feature type="compositionally biased region" description="Polar residues" evidence="1">
    <location>
        <begin position="736"/>
        <end position="746"/>
    </location>
</feature>
<name>A0A8T0HXG2_CERPU</name>
<reference evidence="3" key="1">
    <citation type="submission" date="2020-06" db="EMBL/GenBank/DDBJ databases">
        <title>WGS assembly of Ceratodon purpureus strain R40.</title>
        <authorList>
            <person name="Carey S.B."/>
            <person name="Jenkins J."/>
            <person name="Shu S."/>
            <person name="Lovell J.T."/>
            <person name="Sreedasyam A."/>
            <person name="Maumus F."/>
            <person name="Tiley G.P."/>
            <person name="Fernandez-Pozo N."/>
            <person name="Barry K."/>
            <person name="Chen C."/>
            <person name="Wang M."/>
            <person name="Lipzen A."/>
            <person name="Daum C."/>
            <person name="Saski C.A."/>
            <person name="Payton A.C."/>
            <person name="Mcbreen J.C."/>
            <person name="Conrad R.E."/>
            <person name="Kollar L.M."/>
            <person name="Olsson S."/>
            <person name="Huttunen S."/>
            <person name="Landis J.B."/>
            <person name="Wickett N.J."/>
            <person name="Johnson M.G."/>
            <person name="Rensing S.A."/>
            <person name="Grimwood J."/>
            <person name="Schmutz J."/>
            <person name="Mcdaniel S.F."/>
        </authorList>
    </citation>
    <scope>NUCLEOTIDE SEQUENCE</scope>
    <source>
        <strain evidence="3">R40</strain>
    </source>
</reference>
<feature type="transmembrane region" description="Helical" evidence="2">
    <location>
        <begin position="32"/>
        <end position="54"/>
    </location>
</feature>
<dbReference type="GO" id="GO:1904294">
    <property type="term" value="P:positive regulation of ERAD pathway"/>
    <property type="evidence" value="ECO:0007669"/>
    <property type="project" value="TreeGrafter"/>
</dbReference>